<organism evidence="1 2">
    <name type="scientific">Carsonella ruddii</name>
    <dbReference type="NCBI Taxonomy" id="114186"/>
    <lineage>
        <taxon>Bacteria</taxon>
        <taxon>Pseudomonadati</taxon>
        <taxon>Pseudomonadota</taxon>
        <taxon>Gammaproteobacteria</taxon>
        <taxon>Oceanospirillales</taxon>
        <taxon>Halomonadaceae</taxon>
        <taxon>Zymobacter group</taxon>
        <taxon>Candidatus Carsonella</taxon>
    </lineage>
</organism>
<name>A0A1U9RRE4_CARRU</name>
<gene>
    <name evidence="1" type="ORF">BW244_0054</name>
</gene>
<evidence type="ECO:0000313" key="1">
    <source>
        <dbReference type="EMBL" id="AQU89472.1"/>
    </source>
</evidence>
<dbReference type="RefSeq" id="WP_211118575.1">
    <property type="nucleotide sequence ID" value="NZ_CP019943.1"/>
</dbReference>
<dbReference type="EMBL" id="CP019943">
    <property type="protein sequence ID" value="AQU89472.1"/>
    <property type="molecule type" value="Genomic_DNA"/>
</dbReference>
<dbReference type="Proteomes" id="UP000189666">
    <property type="component" value="Chromosome"/>
</dbReference>
<accession>A0A1U9RRE4</accession>
<reference evidence="1 2" key="1">
    <citation type="submission" date="2017-02" db="EMBL/GenBank/DDBJ databases">
        <title>Complete Genome of Candidatus Carsonella ruddii strain BC, a Nutritional Endosymbiont of Bactericera cockerelli.</title>
        <authorList>
            <person name="Riley A.B."/>
            <person name="Kim D.H."/>
            <person name="Hansen A.K."/>
        </authorList>
    </citation>
    <scope>NUCLEOTIDE SEQUENCE [LARGE SCALE GENOMIC DNA]</scope>
    <source>
        <strain evidence="1 2">BC</strain>
    </source>
</reference>
<proteinExistence type="predicted"/>
<sequence length="67" mass="8480">MNIIKYFLYFKNLNNSSKIINFDNFKIKFLKKTFLNKYNKKNFLINFYKIKIYKKNNKKYKKNEFFV</sequence>
<dbReference type="AlphaFoldDB" id="A0A1U9RRE4"/>
<evidence type="ECO:0000313" key="2">
    <source>
        <dbReference type="Proteomes" id="UP000189666"/>
    </source>
</evidence>
<protein>
    <submittedName>
        <fullName evidence="1">Uncharacterized protein</fullName>
    </submittedName>
</protein>